<comment type="subcellular location">
    <subcellularLocation>
        <location evidence="1">Membrane</location>
        <topology evidence="1">Multi-pass membrane protein</topology>
    </subcellularLocation>
</comment>
<evidence type="ECO:0000256" key="2">
    <source>
        <dbReference type="ARBA" id="ARBA00022692"/>
    </source>
</evidence>
<evidence type="ECO:0000256" key="3">
    <source>
        <dbReference type="ARBA" id="ARBA00022989"/>
    </source>
</evidence>
<evidence type="ECO:0000313" key="6">
    <source>
        <dbReference type="EMBL" id="XBY44396.1"/>
    </source>
</evidence>
<keyword evidence="3 5" id="KW-1133">Transmembrane helix</keyword>
<dbReference type="GO" id="GO:0006457">
    <property type="term" value="P:protein folding"/>
    <property type="evidence" value="ECO:0007669"/>
    <property type="project" value="InterPro"/>
</dbReference>
<sequence>MASSPLSGTPMGGFVARAFRDRPTLASLVLLIGLATIAGAWGFELIGGYVPCKLCLEQRDPYYWGLPLIAIAIIADRFGGPAWLARVALVAGAAILVYGAGLGVYQSGAEWGFWAGPTDCGATRGGTIPGSATDLLGSLDKVKIVDCTKVQFRLLGLSFAGWNVVAASIVALGALRAAMLPRRG</sequence>
<feature type="transmembrane region" description="Helical" evidence="5">
    <location>
        <begin position="87"/>
        <end position="105"/>
    </location>
</feature>
<dbReference type="AlphaFoldDB" id="A0AAU7XA00"/>
<dbReference type="GO" id="GO:0015035">
    <property type="term" value="F:protein-disulfide reductase activity"/>
    <property type="evidence" value="ECO:0007669"/>
    <property type="project" value="InterPro"/>
</dbReference>
<dbReference type="InterPro" id="IPR024199">
    <property type="entry name" value="Uncharacterised_DsbB"/>
</dbReference>
<evidence type="ECO:0000256" key="4">
    <source>
        <dbReference type="ARBA" id="ARBA00023136"/>
    </source>
</evidence>
<protein>
    <submittedName>
        <fullName evidence="6">Disulfide bond formation protein B</fullName>
    </submittedName>
</protein>
<dbReference type="InterPro" id="IPR023380">
    <property type="entry name" value="DsbB-like_sf"/>
</dbReference>
<dbReference type="PIRSF" id="PIRSF033913">
    <property type="entry name" value="S-S_format_DsbB"/>
    <property type="match status" value="1"/>
</dbReference>
<keyword evidence="4 5" id="KW-0472">Membrane</keyword>
<feature type="transmembrane region" description="Helical" evidence="5">
    <location>
        <begin position="159"/>
        <end position="179"/>
    </location>
</feature>
<evidence type="ECO:0000256" key="1">
    <source>
        <dbReference type="ARBA" id="ARBA00004141"/>
    </source>
</evidence>
<dbReference type="KEGG" id="mflg:ABS361_20665"/>
<keyword evidence="2 5" id="KW-0812">Transmembrane</keyword>
<accession>A0AAU7XA00</accession>
<reference evidence="6" key="1">
    <citation type="submission" date="2024-06" db="EMBL/GenBank/DDBJ databases">
        <title>Methylostella associata gen. nov., sp. nov., a novel Ancalomicrobiaceae-affiliated facultatively methylotrophic bacteria that feed on methanotrophs of the genus Methylococcus.</title>
        <authorList>
            <person name="Saltykova V."/>
            <person name="Danilova O.V."/>
            <person name="Oshkin I.Y."/>
            <person name="Belova S.E."/>
            <person name="Pimenov N.V."/>
            <person name="Dedysh S.N."/>
        </authorList>
    </citation>
    <scope>NUCLEOTIDE SEQUENCE</scope>
    <source>
        <strain evidence="6">S20</strain>
    </source>
</reference>
<dbReference type="SUPFAM" id="SSF158442">
    <property type="entry name" value="DsbB-like"/>
    <property type="match status" value="1"/>
</dbReference>
<proteinExistence type="predicted"/>
<feature type="transmembrane region" description="Helical" evidence="5">
    <location>
        <begin position="25"/>
        <end position="50"/>
    </location>
</feature>
<feature type="transmembrane region" description="Helical" evidence="5">
    <location>
        <begin position="62"/>
        <end position="80"/>
    </location>
</feature>
<dbReference type="Gene3D" id="1.20.1550.10">
    <property type="entry name" value="DsbB-like"/>
    <property type="match status" value="1"/>
</dbReference>
<name>A0AAU7XA00_9HYPH</name>
<dbReference type="InterPro" id="IPR003752">
    <property type="entry name" value="DiS_bond_form_DsbB/BdbC"/>
</dbReference>
<dbReference type="EMBL" id="CP158568">
    <property type="protein sequence ID" value="XBY44396.1"/>
    <property type="molecule type" value="Genomic_DNA"/>
</dbReference>
<evidence type="ECO:0000256" key="5">
    <source>
        <dbReference type="SAM" id="Phobius"/>
    </source>
</evidence>
<organism evidence="6">
    <name type="scientific">Methyloraptor flagellatus</name>
    <dbReference type="NCBI Taxonomy" id="3162530"/>
    <lineage>
        <taxon>Bacteria</taxon>
        <taxon>Pseudomonadati</taxon>
        <taxon>Pseudomonadota</taxon>
        <taxon>Alphaproteobacteria</taxon>
        <taxon>Hyphomicrobiales</taxon>
        <taxon>Ancalomicrobiaceae</taxon>
        <taxon>Methyloraptor</taxon>
    </lineage>
</organism>
<dbReference type="GO" id="GO:0016020">
    <property type="term" value="C:membrane"/>
    <property type="evidence" value="ECO:0007669"/>
    <property type="project" value="UniProtKB-SubCell"/>
</dbReference>
<dbReference type="Pfam" id="PF02600">
    <property type="entry name" value="DsbB"/>
    <property type="match status" value="1"/>
</dbReference>
<gene>
    <name evidence="6" type="ORF">ABS361_20665</name>
</gene>